<evidence type="ECO:0000256" key="3">
    <source>
        <dbReference type="ARBA" id="ARBA00023125"/>
    </source>
</evidence>
<organism evidence="10 11">
    <name type="scientific">Ensete ventricosum</name>
    <name type="common">Abyssinian banana</name>
    <name type="synonym">Musa ensete</name>
    <dbReference type="NCBI Taxonomy" id="4639"/>
    <lineage>
        <taxon>Eukaryota</taxon>
        <taxon>Viridiplantae</taxon>
        <taxon>Streptophyta</taxon>
        <taxon>Embryophyta</taxon>
        <taxon>Tracheophyta</taxon>
        <taxon>Spermatophyta</taxon>
        <taxon>Magnoliopsida</taxon>
        <taxon>Liliopsida</taxon>
        <taxon>Zingiberales</taxon>
        <taxon>Musaceae</taxon>
        <taxon>Ensete</taxon>
    </lineage>
</organism>
<evidence type="ECO:0000313" key="10">
    <source>
        <dbReference type="EMBL" id="KAJ8513907.1"/>
    </source>
</evidence>
<keyword evidence="2 8" id="KW-0805">Transcription regulation</keyword>
<comment type="subunit">
    <text evidence="7">Heterotrimeric transcription factor composed of three components, NF-YA, NF-YB and NF-YC. NF-YB and NF-YC must interact and dimerize for NF-YA association and DNA binding.</text>
</comment>
<evidence type="ECO:0000256" key="2">
    <source>
        <dbReference type="ARBA" id="ARBA00023015"/>
    </source>
</evidence>
<comment type="similarity">
    <text evidence="8">Belongs to the NFYA/HAP2 subunit family.</text>
</comment>
<dbReference type="EMBL" id="JAQQAF010000001">
    <property type="protein sequence ID" value="KAJ8513907.1"/>
    <property type="molecule type" value="Genomic_DNA"/>
</dbReference>
<keyword evidence="3 8" id="KW-0238">DNA-binding</keyword>
<keyword evidence="6 8" id="KW-0539">Nucleus</keyword>
<keyword evidence="11" id="KW-1185">Reference proteome</keyword>
<dbReference type="Pfam" id="PF02045">
    <property type="entry name" value="CBFB_NFYA"/>
    <property type="match status" value="1"/>
</dbReference>
<evidence type="ECO:0000256" key="9">
    <source>
        <dbReference type="SAM" id="MobiDB-lite"/>
    </source>
</evidence>
<dbReference type="SMART" id="SM00521">
    <property type="entry name" value="CBF"/>
    <property type="match status" value="1"/>
</dbReference>
<feature type="region of interest" description="Disordered" evidence="9">
    <location>
        <begin position="89"/>
        <end position="108"/>
    </location>
</feature>
<gene>
    <name evidence="10" type="ORF">OPV22_004341</name>
</gene>
<dbReference type="Proteomes" id="UP001222027">
    <property type="component" value="Unassembled WGS sequence"/>
</dbReference>
<evidence type="ECO:0000256" key="7">
    <source>
        <dbReference type="ARBA" id="ARBA00025911"/>
    </source>
</evidence>
<dbReference type="PROSITE" id="PS51152">
    <property type="entry name" value="NFYA_HAP2_2"/>
    <property type="match status" value="1"/>
</dbReference>
<comment type="function">
    <text evidence="8">Component of the sequence-specific heterotrimeric transcription factor (NF-Y) which specifically recognizes a 5'-CCAAT-3' box motif found in the promoters of its target genes.</text>
</comment>
<dbReference type="GO" id="GO:0016602">
    <property type="term" value="C:CCAAT-binding factor complex"/>
    <property type="evidence" value="ECO:0007669"/>
    <property type="project" value="InterPro"/>
</dbReference>
<dbReference type="AlphaFoldDB" id="A0AAV8S3I3"/>
<feature type="region of interest" description="Disordered" evidence="9">
    <location>
        <begin position="326"/>
        <end position="403"/>
    </location>
</feature>
<dbReference type="PANTHER" id="PTHR12632">
    <property type="entry name" value="TRANSCRIPTION FACTOR NF-Y ALPHA-RELATED"/>
    <property type="match status" value="1"/>
</dbReference>
<evidence type="ECO:0000256" key="1">
    <source>
        <dbReference type="ARBA" id="ARBA00004123"/>
    </source>
</evidence>
<comment type="caution">
    <text evidence="10">The sequence shown here is derived from an EMBL/GenBank/DDBJ whole genome shotgun (WGS) entry which is preliminary data.</text>
</comment>
<reference evidence="10 11" key="1">
    <citation type="submission" date="2022-12" db="EMBL/GenBank/DDBJ databases">
        <title>Chromosome-scale assembly of the Ensete ventricosum genome.</title>
        <authorList>
            <person name="Dussert Y."/>
            <person name="Stocks J."/>
            <person name="Wendawek A."/>
            <person name="Woldeyes F."/>
            <person name="Nichols R.A."/>
            <person name="Borrell J.S."/>
        </authorList>
    </citation>
    <scope>NUCLEOTIDE SEQUENCE [LARGE SCALE GENOMIC DNA]</scope>
    <source>
        <strain evidence="11">cv. Maze</strain>
        <tissue evidence="10">Seeds</tissue>
    </source>
</reference>
<feature type="compositionally biased region" description="Low complexity" evidence="9">
    <location>
        <begin position="193"/>
        <end position="202"/>
    </location>
</feature>
<evidence type="ECO:0000256" key="4">
    <source>
        <dbReference type="ARBA" id="ARBA00023159"/>
    </source>
</evidence>
<feature type="compositionally biased region" description="Basic and acidic residues" evidence="9">
    <location>
        <begin position="339"/>
        <end position="351"/>
    </location>
</feature>
<evidence type="ECO:0000256" key="5">
    <source>
        <dbReference type="ARBA" id="ARBA00023163"/>
    </source>
</evidence>
<feature type="region of interest" description="Disordered" evidence="9">
    <location>
        <begin position="182"/>
        <end position="202"/>
    </location>
</feature>
<proteinExistence type="inferred from homology"/>
<protein>
    <recommendedName>
        <fullName evidence="8">Nuclear transcription factor Y subunit</fullName>
    </recommendedName>
</protein>
<accession>A0AAV8S3I3</accession>
<sequence>MPARSDGHRATRQLTAVSVLVASLTIPSLPALPGPTLPSSPFPTPSTLGSSPIVRCPTLPSDRSFSRKVVRYYHRTAAYFAERSRARERERERRKSISKPSNAPDATARREKRLRIEVFELIPLIEVKVSLSVGKLQVKLCLDRLNSCGWCQEHALLALFQDWVRIQLLLVPIVMTSSVQSLSDNSETDEQQEQVQSEIQHQPSATASLHSGVATHLPGYMVPTSHFDVAQTVAPAAYPFVDPYYGGMFAAYGGQHVIHPQLIGVNHLGVPLPTDAIEEPVYVNAKQYHGILRRRQSRAKAESKNKLAKVRKPYLHESRHLHAVRRARGCGGRFLNSKSEGDQQNESKENQQNEVGSNDTAQRFNVRASDERCANKENTNKLSSDRAEPSKVAKPDKLPVGNE</sequence>
<keyword evidence="5 8" id="KW-0804">Transcription</keyword>
<dbReference type="GO" id="GO:0003700">
    <property type="term" value="F:DNA-binding transcription factor activity"/>
    <property type="evidence" value="ECO:0007669"/>
    <property type="project" value="UniProtKB-UniRule"/>
</dbReference>
<name>A0AAV8S3I3_ENSVE</name>
<evidence type="ECO:0000256" key="8">
    <source>
        <dbReference type="RuleBase" id="RU367155"/>
    </source>
</evidence>
<dbReference type="Gene3D" id="6.10.250.2430">
    <property type="match status" value="1"/>
</dbReference>
<dbReference type="InterPro" id="IPR001289">
    <property type="entry name" value="NFYA"/>
</dbReference>
<dbReference type="PRINTS" id="PR00616">
    <property type="entry name" value="CCAATSUBUNTB"/>
</dbReference>
<comment type="subcellular location">
    <subcellularLocation>
        <location evidence="1 8">Nucleus</location>
    </subcellularLocation>
</comment>
<feature type="compositionally biased region" description="Basic and acidic residues" evidence="9">
    <location>
        <begin position="368"/>
        <end position="397"/>
    </location>
</feature>
<dbReference type="InterPro" id="IPR018362">
    <property type="entry name" value="CCAAT-binding_factor_CS"/>
</dbReference>
<keyword evidence="4" id="KW-0010">Activator</keyword>
<dbReference type="GO" id="GO:0003677">
    <property type="term" value="F:DNA binding"/>
    <property type="evidence" value="ECO:0007669"/>
    <property type="project" value="UniProtKB-KW"/>
</dbReference>
<evidence type="ECO:0000256" key="6">
    <source>
        <dbReference type="ARBA" id="ARBA00023242"/>
    </source>
</evidence>
<dbReference type="PROSITE" id="PS00686">
    <property type="entry name" value="NFYA_HAP2_1"/>
    <property type="match status" value="1"/>
</dbReference>
<evidence type="ECO:0000313" key="11">
    <source>
        <dbReference type="Proteomes" id="UP001222027"/>
    </source>
</evidence>